<dbReference type="PROSITE" id="PS51186">
    <property type="entry name" value="GNAT"/>
    <property type="match status" value="1"/>
</dbReference>
<organism evidence="2 3">
    <name type="scientific">Culicoidibacter larvae</name>
    <dbReference type="NCBI Taxonomy" id="2579976"/>
    <lineage>
        <taxon>Bacteria</taxon>
        <taxon>Bacillati</taxon>
        <taxon>Bacillota</taxon>
        <taxon>Culicoidibacteria</taxon>
        <taxon>Culicoidibacterales</taxon>
        <taxon>Culicoidibacteraceae</taxon>
        <taxon>Culicoidibacter</taxon>
    </lineage>
</organism>
<dbReference type="OrthoDB" id="5319888at2"/>
<dbReference type="CDD" id="cd04301">
    <property type="entry name" value="NAT_SF"/>
    <property type="match status" value="1"/>
</dbReference>
<evidence type="ECO:0000313" key="3">
    <source>
        <dbReference type="Proteomes" id="UP000306912"/>
    </source>
</evidence>
<dbReference type="GO" id="GO:0016747">
    <property type="term" value="F:acyltransferase activity, transferring groups other than amino-acyl groups"/>
    <property type="evidence" value="ECO:0007669"/>
    <property type="project" value="InterPro"/>
</dbReference>
<gene>
    <name evidence="2" type="ORF">FEZ08_05760</name>
</gene>
<keyword evidence="3" id="KW-1185">Reference proteome</keyword>
<dbReference type="Proteomes" id="UP000306912">
    <property type="component" value="Unassembled WGS sequence"/>
</dbReference>
<dbReference type="InterPro" id="IPR000182">
    <property type="entry name" value="GNAT_dom"/>
</dbReference>
<keyword evidence="2" id="KW-0808">Transferase</keyword>
<sequence length="188" mass="21386">MIRKATPQDAKKVAPLIYSASGETIRLFLGADFTIERAIAIIEQLFTLEDVFISYQYTLVFEENNTILGIAIAYPYNRIKLFDKNIEAWLAEHNYAKTQVFSTSEANADEFYLDSIAVDAAAQGRGIASLLFESVENLVRNSDLKILSLIVDINKNKAHQIYLNKGFSDADKRQLYGNEYYHMVKEIK</sequence>
<dbReference type="Gene3D" id="3.40.630.30">
    <property type="match status" value="1"/>
</dbReference>
<dbReference type="EMBL" id="VBWP01000004">
    <property type="protein sequence ID" value="TLG74211.1"/>
    <property type="molecule type" value="Genomic_DNA"/>
</dbReference>
<evidence type="ECO:0000259" key="1">
    <source>
        <dbReference type="PROSITE" id="PS51186"/>
    </source>
</evidence>
<dbReference type="Pfam" id="PF13673">
    <property type="entry name" value="Acetyltransf_10"/>
    <property type="match status" value="1"/>
</dbReference>
<evidence type="ECO:0000313" key="2">
    <source>
        <dbReference type="EMBL" id="TLG74211.1"/>
    </source>
</evidence>
<proteinExistence type="predicted"/>
<comment type="caution">
    <text evidence="2">The sequence shown here is derived from an EMBL/GenBank/DDBJ whole genome shotgun (WGS) entry which is preliminary data.</text>
</comment>
<dbReference type="AlphaFoldDB" id="A0A5R8QCB1"/>
<reference evidence="2 3" key="1">
    <citation type="submission" date="2019-05" db="EMBL/GenBank/DDBJ databases">
        <title>Culicoidintestinum kansasii gen. nov., sp. nov. from the gastrointestinal tract of the biting midge, Culicoides sonorensis.</title>
        <authorList>
            <person name="Neupane S."/>
            <person name="Ghosh A."/>
            <person name="Gunther S."/>
            <person name="Martin K."/>
            <person name="Zurek L."/>
        </authorList>
    </citation>
    <scope>NUCLEOTIDE SEQUENCE [LARGE SCALE GENOMIC DNA]</scope>
    <source>
        <strain evidence="2 3">CS-1</strain>
    </source>
</reference>
<accession>A0A5R8QCB1</accession>
<feature type="domain" description="N-acetyltransferase" evidence="1">
    <location>
        <begin position="1"/>
        <end position="188"/>
    </location>
</feature>
<dbReference type="InterPro" id="IPR016181">
    <property type="entry name" value="Acyl_CoA_acyltransferase"/>
</dbReference>
<dbReference type="SUPFAM" id="SSF55729">
    <property type="entry name" value="Acyl-CoA N-acyltransferases (Nat)"/>
    <property type="match status" value="1"/>
</dbReference>
<dbReference type="RefSeq" id="WP_138190763.1">
    <property type="nucleotide sequence ID" value="NZ_VBWP01000004.1"/>
</dbReference>
<protein>
    <submittedName>
        <fullName evidence="2">GNAT family N-acetyltransferase</fullName>
    </submittedName>
</protein>
<dbReference type="InParanoid" id="A0A5R8QCB1"/>
<name>A0A5R8QCB1_9FIRM</name>